<gene>
    <name evidence="7" type="ORF">Airi02_029050</name>
</gene>
<evidence type="ECO:0000313" key="7">
    <source>
        <dbReference type="EMBL" id="GLY84976.1"/>
    </source>
</evidence>
<accession>A0A9W6S0C8</accession>
<evidence type="ECO:0000256" key="4">
    <source>
        <dbReference type="ARBA" id="ARBA00022827"/>
    </source>
</evidence>
<dbReference type="AlphaFoldDB" id="A0A9W6S0C8"/>
<keyword evidence="4" id="KW-0274">FAD</keyword>
<evidence type="ECO:0000256" key="1">
    <source>
        <dbReference type="ARBA" id="ARBA00001974"/>
    </source>
</evidence>
<keyword evidence="3" id="KW-0285">Flavoprotein</keyword>
<evidence type="ECO:0000313" key="8">
    <source>
        <dbReference type="Proteomes" id="UP001165074"/>
    </source>
</evidence>
<dbReference type="EMBL" id="BSTK01000004">
    <property type="protein sequence ID" value="GLY84976.1"/>
    <property type="molecule type" value="Genomic_DNA"/>
</dbReference>
<evidence type="ECO:0000256" key="3">
    <source>
        <dbReference type="ARBA" id="ARBA00022630"/>
    </source>
</evidence>
<evidence type="ECO:0000256" key="5">
    <source>
        <dbReference type="ARBA" id="ARBA00023002"/>
    </source>
</evidence>
<keyword evidence="8" id="KW-1185">Reference proteome</keyword>
<feature type="signal peptide" evidence="6">
    <location>
        <begin position="1"/>
        <end position="18"/>
    </location>
</feature>
<keyword evidence="5" id="KW-0560">Oxidoreductase</keyword>
<dbReference type="Gene3D" id="3.50.50.60">
    <property type="entry name" value="FAD/NAD(P)-binding domain"/>
    <property type="match status" value="1"/>
</dbReference>
<comment type="cofactor">
    <cofactor evidence="1">
        <name>FAD</name>
        <dbReference type="ChEBI" id="CHEBI:57692"/>
    </cofactor>
</comment>
<proteinExistence type="inferred from homology"/>
<reference evidence="7" key="1">
    <citation type="submission" date="2023-03" db="EMBL/GenBank/DDBJ databases">
        <title>Actinoallomurus iriomotensis NBRC 103684.</title>
        <authorList>
            <person name="Ichikawa N."/>
            <person name="Sato H."/>
            <person name="Tonouchi N."/>
        </authorList>
    </citation>
    <scope>NUCLEOTIDE SEQUENCE</scope>
    <source>
        <strain evidence="7">NBRC 103684</strain>
    </source>
</reference>
<dbReference type="PANTHER" id="PTHR42784">
    <property type="entry name" value="PYRANOSE 2-OXIDASE"/>
    <property type="match status" value="1"/>
</dbReference>
<dbReference type="PANTHER" id="PTHR42784:SF1">
    <property type="entry name" value="PYRANOSE 2-OXIDASE"/>
    <property type="match status" value="1"/>
</dbReference>
<dbReference type="Proteomes" id="UP001165074">
    <property type="component" value="Unassembled WGS sequence"/>
</dbReference>
<dbReference type="RefSeq" id="WP_285571413.1">
    <property type="nucleotide sequence ID" value="NZ_BSTK01000004.1"/>
</dbReference>
<dbReference type="InterPro" id="IPR036188">
    <property type="entry name" value="FAD/NAD-bd_sf"/>
</dbReference>
<protein>
    <submittedName>
        <fullName evidence="7">Uncharacterized protein</fullName>
    </submittedName>
</protein>
<dbReference type="GO" id="GO:0016491">
    <property type="term" value="F:oxidoreductase activity"/>
    <property type="evidence" value="ECO:0007669"/>
    <property type="project" value="UniProtKB-KW"/>
</dbReference>
<keyword evidence="6" id="KW-0732">Signal</keyword>
<comment type="similarity">
    <text evidence="2">Belongs to the GMC oxidoreductase family.</text>
</comment>
<dbReference type="SUPFAM" id="SSF51905">
    <property type="entry name" value="FAD/NAD(P)-binding domain"/>
    <property type="match status" value="1"/>
</dbReference>
<evidence type="ECO:0000256" key="2">
    <source>
        <dbReference type="ARBA" id="ARBA00010790"/>
    </source>
</evidence>
<evidence type="ECO:0000256" key="6">
    <source>
        <dbReference type="SAM" id="SignalP"/>
    </source>
</evidence>
<dbReference type="InterPro" id="IPR051473">
    <property type="entry name" value="P2Ox-like"/>
</dbReference>
<comment type="caution">
    <text evidence="7">The sequence shown here is derived from an EMBL/GenBank/DDBJ whole genome shotgun (WGS) entry which is preliminary data.</text>
</comment>
<organism evidence="7 8">
    <name type="scientific">Actinoallomurus iriomotensis</name>
    <dbReference type="NCBI Taxonomy" id="478107"/>
    <lineage>
        <taxon>Bacteria</taxon>
        <taxon>Bacillati</taxon>
        <taxon>Actinomycetota</taxon>
        <taxon>Actinomycetes</taxon>
        <taxon>Streptosporangiales</taxon>
        <taxon>Thermomonosporaceae</taxon>
        <taxon>Actinoallomurus</taxon>
    </lineage>
</organism>
<feature type="chain" id="PRO_5040980962" evidence="6">
    <location>
        <begin position="19"/>
        <end position="539"/>
    </location>
</feature>
<sequence>MNIAGFMVVGSGCSAAMAAQTLVDAGADVTMVDVGIDNPEYHSQVPEKDYIDIRRNEIDQHRYLIGQNAEGVVWGHVGKGAQITPPRRHMIEKVDTYLPVRSSTFSPVESLGYGGLGIGWGLQCWEFSDSDIKAAGLDETRMRDAYEVVAQRVGISATKDDASPYTIVDLKTYQPPVNMDRNHQRILNRYQVHKNYFSKRGFVLGRTPLALLTEDMDGREKYAYRDMDYYTDNGRSAWRPWVTVDQLKGSPNFTYVGGHLVTRFVERDGFVEVECLTIPQHEKRVLRCRTLVLAAGALGSARVVLRSMGESHTKIPLLCNPYSFIPCVQLSMVGKEVERKKLGLAQLSLILDEERGKSGFSIASLYSYQSLMLFRLMGQVPFLGFSDARHIMRYLMSGLVIMGVHHPDKRSSKKYLQLVGDASSPVGDHLDASYALDQAEKDEFVRRERKYIAAGRRLGIYATRRINPGYGASIHYAGTLPFSDRDRPLTLSPSGRLHGTQDVYVADSSGFNYLPACGLTFSLLANAHITAQKALKHER</sequence>
<name>A0A9W6S0C8_9ACTN</name>